<dbReference type="EMBL" id="LKAJ01000001">
    <property type="protein sequence ID" value="KRG22774.1"/>
    <property type="molecule type" value="Genomic_DNA"/>
</dbReference>
<reference evidence="2" key="3">
    <citation type="submission" date="2021-06" db="EMBL/GenBank/DDBJ databases">
        <title>Genomic Description and Analysis of Intracellular Bacteria, Candidatus Berkiella cookevillensis and Candidatus Berkiella aquae.</title>
        <authorList>
            <person name="Kidane D.T."/>
            <person name="Mehari Y.T."/>
            <person name="Rice F.C."/>
            <person name="Arivett B.A."/>
            <person name="Farone A.L."/>
            <person name="Berk S.G."/>
            <person name="Farone M.B."/>
        </authorList>
    </citation>
    <scope>NUCLEOTIDE SEQUENCE</scope>
    <source>
        <strain evidence="2">HT99</strain>
    </source>
</reference>
<dbReference type="SUPFAM" id="SSF56596">
    <property type="entry name" value="Replication terminator protein (Tus)"/>
    <property type="match status" value="1"/>
</dbReference>
<reference evidence="2" key="2">
    <citation type="journal article" date="2016" name="Genome Announc.">
        <title>Draft Genome Sequences of Two Novel Amoeba-Resistant Intranuclear Bacteria, 'Candidatus Berkiella cookevillensis' and 'Candidatus Berkiella aquae'.</title>
        <authorList>
            <person name="Mehari Y.T."/>
            <person name="Arivett B.A."/>
            <person name="Farone A.L."/>
            <person name="Gunderson J.H."/>
            <person name="Farone M.B."/>
        </authorList>
    </citation>
    <scope>NUCLEOTIDE SEQUENCE</scope>
    <source>
        <strain evidence="2">HT99</strain>
    </source>
</reference>
<dbReference type="OrthoDB" id="6354133at2"/>
<proteinExistence type="predicted"/>
<evidence type="ECO:0000313" key="3">
    <source>
        <dbReference type="Proteomes" id="UP000051497"/>
    </source>
</evidence>
<comment type="caution">
    <text evidence="1">The sequence shown here is derived from an EMBL/GenBank/DDBJ whole genome shotgun (WGS) entry which is preliminary data.</text>
</comment>
<evidence type="ECO:0000313" key="1">
    <source>
        <dbReference type="EMBL" id="KRG22774.1"/>
    </source>
</evidence>
<evidence type="ECO:0000313" key="2">
    <source>
        <dbReference type="EMBL" id="MCS5711865.1"/>
    </source>
</evidence>
<protein>
    <recommendedName>
        <fullName evidence="4">DNA replication terminus site-binding protein</fullName>
    </recommendedName>
</protein>
<organism evidence="1">
    <name type="scientific">Candidatus Berkiella aquae</name>
    <dbReference type="NCBI Taxonomy" id="295108"/>
    <lineage>
        <taxon>Bacteria</taxon>
        <taxon>Pseudomonadati</taxon>
        <taxon>Pseudomonadota</taxon>
        <taxon>Gammaproteobacteria</taxon>
        <taxon>Candidatus Berkiellales</taxon>
        <taxon>Candidatus Berkiellaceae</taxon>
        <taxon>Candidatus Berkiella</taxon>
    </lineage>
</organism>
<dbReference type="Gene3D" id="3.50.14.10">
    <property type="entry name" value="Replication terminator Tus, domain 1 superfamily/Replication terminator Tus"/>
    <property type="match status" value="1"/>
</dbReference>
<dbReference type="InterPro" id="IPR036384">
    <property type="entry name" value="Tus_sf"/>
</dbReference>
<name>A0A0Q9YPM9_9GAMM</name>
<reference evidence="1" key="1">
    <citation type="submission" date="2015-09" db="EMBL/GenBank/DDBJ databases">
        <title>Draft Genome Sequences of Two Novel Amoeba-resistant Intranuclear Bacteria, Candidatus Berkiella cookevillensis and Candidatus Berkiella aquae.</title>
        <authorList>
            <person name="Mehari Y.T."/>
            <person name="Arivett B.A."/>
            <person name="Farone A.L."/>
            <person name="Gunderson J.H."/>
            <person name="Farone M.B."/>
        </authorList>
    </citation>
    <scope>NUCLEOTIDE SEQUENCE [LARGE SCALE GENOMIC DNA]</scope>
    <source>
        <strain evidence="1">HT99</strain>
    </source>
</reference>
<dbReference type="RefSeq" id="WP_075064953.1">
    <property type="nucleotide sequence ID" value="NZ_LKAJ02000001.1"/>
</dbReference>
<dbReference type="GO" id="GO:0006274">
    <property type="term" value="P:DNA replication termination"/>
    <property type="evidence" value="ECO:0007669"/>
    <property type="project" value="InterPro"/>
</dbReference>
<evidence type="ECO:0008006" key="4">
    <source>
        <dbReference type="Google" id="ProtNLM"/>
    </source>
</evidence>
<keyword evidence="3" id="KW-1185">Reference proteome</keyword>
<dbReference type="GO" id="GO:0003677">
    <property type="term" value="F:DNA binding"/>
    <property type="evidence" value="ECO:0007669"/>
    <property type="project" value="InterPro"/>
</dbReference>
<dbReference type="Proteomes" id="UP000051497">
    <property type="component" value="Unassembled WGS sequence"/>
</dbReference>
<dbReference type="EMBL" id="LKAJ02000001">
    <property type="protein sequence ID" value="MCS5711865.1"/>
    <property type="molecule type" value="Genomic_DNA"/>
</dbReference>
<dbReference type="GO" id="GO:0005737">
    <property type="term" value="C:cytoplasm"/>
    <property type="evidence" value="ECO:0007669"/>
    <property type="project" value="InterPro"/>
</dbReference>
<dbReference type="AlphaFoldDB" id="A0A0Q9YPM9"/>
<dbReference type="PATRIC" id="fig|1590043.3.peg.317"/>
<accession>A0A0Q9YPM9</accession>
<dbReference type="InterPro" id="IPR036381">
    <property type="entry name" value="Tus_dom1"/>
</dbReference>
<dbReference type="STRING" id="295108.HT99x_00315"/>
<sequence length="296" mass="33628">MQEAILRQDVLDTFLNLQMNLDKLCDAIRLDSNLIAWVHEEAESQFYLGDLSARDKAIALFKQIQYLDCQAPREIIVLPGFIGASNETLIIVNEVNLAKEQFKKSILALKAAKINPQANGFSEQMDALLNKHPLPFSVAMHKMGLARLHLKQCYRKIPILKAPPQKISWTWAHTKAIKRISLAKAQEMLLKKGEDSGIQLQLQKLHALPQNEQLAIVQELAPHLRSNIVLQGETATRMMIKGPVPIFFPCEAQTPYPVFKIPLKKSLRDQNRSVRNDVRLDPVPFLPAIRAYRYAK</sequence>
<gene>
    <name evidence="1" type="ORF">HT99x_00315</name>
    <name evidence="2" type="ORF">HT99x_010515</name>
</gene>